<dbReference type="GeneID" id="66579312"/>
<dbReference type="Gene3D" id="1.10.10.630">
    <property type="entry name" value="DnaD domain-like"/>
    <property type="match status" value="1"/>
</dbReference>
<dbReference type="Pfam" id="PF07261">
    <property type="entry name" value="DnaB_2"/>
    <property type="match status" value="1"/>
</dbReference>
<evidence type="ECO:0000259" key="3">
    <source>
        <dbReference type="Pfam" id="PF25888"/>
    </source>
</evidence>
<dbReference type="InterPro" id="IPR006343">
    <property type="entry name" value="DnaB/C_C"/>
</dbReference>
<dbReference type="SUPFAM" id="SSF158499">
    <property type="entry name" value="DnaD domain-like"/>
    <property type="match status" value="1"/>
</dbReference>
<feature type="domain" description="Replicative helicase loading/DNA remodeling protein DnaB N-terminal winged helix" evidence="3">
    <location>
        <begin position="13"/>
        <end position="231"/>
    </location>
</feature>
<evidence type="ECO:0000256" key="1">
    <source>
        <dbReference type="ARBA" id="ARBA00093462"/>
    </source>
</evidence>
<dbReference type="RefSeq" id="WP_118325142.1">
    <property type="nucleotide sequence ID" value="NZ_CAUHPN010000026.1"/>
</dbReference>
<dbReference type="EMBL" id="QRYQ01000009">
    <property type="protein sequence ID" value="RGU91816.1"/>
    <property type="molecule type" value="Genomic_DNA"/>
</dbReference>
<accession>A0A395W9I6</accession>
<organism evidence="4 5">
    <name type="scientific">Holdemanella biformis</name>
    <dbReference type="NCBI Taxonomy" id="1735"/>
    <lineage>
        <taxon>Bacteria</taxon>
        <taxon>Bacillati</taxon>
        <taxon>Bacillota</taxon>
        <taxon>Erysipelotrichia</taxon>
        <taxon>Erysipelotrichales</taxon>
        <taxon>Erysipelotrichaceae</taxon>
        <taxon>Holdemanella</taxon>
    </lineage>
</organism>
<dbReference type="Proteomes" id="UP000265489">
    <property type="component" value="Unassembled WGS sequence"/>
</dbReference>
<dbReference type="AlphaFoldDB" id="A0A395W9I6"/>
<name>A0A395W9I6_9FIRM</name>
<protein>
    <submittedName>
        <fullName evidence="4">Uncharacterized protein</fullName>
    </submittedName>
</protein>
<evidence type="ECO:0000313" key="4">
    <source>
        <dbReference type="EMBL" id="RGU91816.1"/>
    </source>
</evidence>
<gene>
    <name evidence="4" type="ORF">DWW32_06255</name>
</gene>
<evidence type="ECO:0000313" key="5">
    <source>
        <dbReference type="Proteomes" id="UP000265489"/>
    </source>
</evidence>
<comment type="caution">
    <text evidence="4">The sequence shown here is derived from an EMBL/GenBank/DDBJ whole genome shotgun (WGS) entry which is preliminary data.</text>
</comment>
<proteinExistence type="inferred from homology"/>
<dbReference type="InterPro" id="IPR034829">
    <property type="entry name" value="DnaD-like_sf"/>
</dbReference>
<evidence type="ECO:0000259" key="2">
    <source>
        <dbReference type="Pfam" id="PF07261"/>
    </source>
</evidence>
<feature type="domain" description="DnaB/C C-terminal" evidence="2">
    <location>
        <begin position="257"/>
        <end position="323"/>
    </location>
</feature>
<reference evidence="4 5" key="1">
    <citation type="submission" date="2018-08" db="EMBL/GenBank/DDBJ databases">
        <title>A genome reference for cultivated species of the human gut microbiota.</title>
        <authorList>
            <person name="Zou Y."/>
            <person name="Xue W."/>
            <person name="Luo G."/>
        </authorList>
    </citation>
    <scope>NUCLEOTIDE SEQUENCE [LARGE SCALE GENOMIC DNA]</scope>
    <source>
        <strain evidence="4 5">AF15-20</strain>
    </source>
</reference>
<sequence>MAIEVRCIEHLSSEQRQSLNLLYGPLVGKNSICLYEFLGSIQNLVELEDVYLLLNMNASQFDIARNHLEQYHLIETYVHEGDMLILLYAPLLPDSFLCHETYSRLYLASVGAKCFDKVKAMLYKDKTVSSSYTKVESPLDVSILDSWNESKEIAFEKVKPTIKQKYDFDFATLFKGMDRIFPVRLRTSKNLDRIAEMAKIYGIDAKDMRKYVQRSTNPSTHVFDLEKLKDMVMRNRKVMEVNKDPYKMSPVKFLQNKQNGIPVVKSDQALIERLCKEFQFPIEVVNTLIEYTLQQTNQQFSRNYVEKVAASWVRLGVDSRKKALDIINQSPLENKRDKKAEKVVLDDKFYTQKEEKSDAQLHKEMLELQKMLKEGKL</sequence>
<comment type="similarity">
    <text evidence="1">Belongs to the DnaB/DnaD family.</text>
</comment>
<dbReference type="Pfam" id="PF25888">
    <property type="entry name" value="WHD_DnaB"/>
    <property type="match status" value="1"/>
</dbReference>
<dbReference type="InterPro" id="IPR058660">
    <property type="entry name" value="WHD_DnaB"/>
</dbReference>